<gene>
    <name evidence="2" type="ORF">ACOF00016_LOCUS10588</name>
</gene>
<dbReference type="AlphaFoldDB" id="A0A7S3P7M0"/>
<dbReference type="PANTHER" id="PTHR45691:SF1">
    <property type="entry name" value="FH2 DOMAIN-CONTAINING PROTEIN 1-RELATED"/>
    <property type="match status" value="1"/>
</dbReference>
<feature type="compositionally biased region" description="Pro residues" evidence="1">
    <location>
        <begin position="540"/>
        <end position="568"/>
    </location>
</feature>
<feature type="compositionally biased region" description="Pro residues" evidence="1">
    <location>
        <begin position="511"/>
        <end position="524"/>
    </location>
</feature>
<protein>
    <submittedName>
        <fullName evidence="2">Uncharacterized protein</fullName>
    </submittedName>
</protein>
<feature type="region of interest" description="Disordered" evidence="1">
    <location>
        <begin position="476"/>
        <end position="568"/>
    </location>
</feature>
<name>A0A7S3P7M0_9STRA</name>
<dbReference type="Gene3D" id="1.25.40.10">
    <property type="entry name" value="Tetratricopeptide repeat domain"/>
    <property type="match status" value="1"/>
</dbReference>
<accession>A0A7S3P7M0</accession>
<reference evidence="2" key="1">
    <citation type="submission" date="2021-01" db="EMBL/GenBank/DDBJ databases">
        <authorList>
            <person name="Corre E."/>
            <person name="Pelletier E."/>
            <person name="Niang G."/>
            <person name="Scheremetjew M."/>
            <person name="Finn R."/>
            <person name="Kale V."/>
            <person name="Holt S."/>
            <person name="Cochrane G."/>
            <person name="Meng A."/>
            <person name="Brown T."/>
            <person name="Cohen L."/>
        </authorList>
    </citation>
    <scope>NUCLEOTIDE SEQUENCE</scope>
    <source>
        <strain evidence="2">CCMP127</strain>
    </source>
</reference>
<feature type="compositionally biased region" description="Low complexity" evidence="1">
    <location>
        <begin position="476"/>
        <end position="487"/>
    </location>
</feature>
<organism evidence="2">
    <name type="scientific">Amphora coffeiformis</name>
    <dbReference type="NCBI Taxonomy" id="265554"/>
    <lineage>
        <taxon>Eukaryota</taxon>
        <taxon>Sar</taxon>
        <taxon>Stramenopiles</taxon>
        <taxon>Ochrophyta</taxon>
        <taxon>Bacillariophyta</taxon>
        <taxon>Bacillariophyceae</taxon>
        <taxon>Bacillariophycidae</taxon>
        <taxon>Thalassiophysales</taxon>
        <taxon>Catenulaceae</taxon>
        <taxon>Amphora</taxon>
    </lineage>
</organism>
<dbReference type="GO" id="GO:0030041">
    <property type="term" value="P:actin filament polymerization"/>
    <property type="evidence" value="ECO:0007669"/>
    <property type="project" value="TreeGrafter"/>
</dbReference>
<dbReference type="PANTHER" id="PTHR45691">
    <property type="entry name" value="PROTEIN DIAPHANOUS"/>
    <property type="match status" value="1"/>
</dbReference>
<proteinExistence type="predicted"/>
<dbReference type="InterPro" id="IPR051412">
    <property type="entry name" value="Formin_Homology_Diaphanous_sf"/>
</dbReference>
<evidence type="ECO:0000256" key="1">
    <source>
        <dbReference type="SAM" id="MobiDB-lite"/>
    </source>
</evidence>
<feature type="compositionally biased region" description="Polar residues" evidence="1">
    <location>
        <begin position="495"/>
        <end position="504"/>
    </location>
</feature>
<dbReference type="GO" id="GO:0005884">
    <property type="term" value="C:actin filament"/>
    <property type="evidence" value="ECO:0007669"/>
    <property type="project" value="TreeGrafter"/>
</dbReference>
<dbReference type="InterPro" id="IPR011990">
    <property type="entry name" value="TPR-like_helical_dom_sf"/>
</dbReference>
<feature type="compositionally biased region" description="Pro residues" evidence="1">
    <location>
        <begin position="219"/>
        <end position="232"/>
    </location>
</feature>
<sequence length="568" mass="63302">MNTTTYDPDKYNPNRIIEAANEKLQQDADWQGGQLMFQTALLQWSDDAREGGDEALCEALATLYMAYAHFLASAKQFKSTMEAYDSAITDPVVGKMGRVWLEYAAFCQERQKFVKAQQVYLRALVGTNGNPPAVPDGPEQEQDRDVLWHAFWEMVKEQNNKPDMTLEELQTAVLSEHQPDAAASATPAFVQSESTITADDQYGDEPAYKKIKLEDGTTLPPPPTHTPTPPPTFTDNKVHVVVPEAVKVQEQAFLEVLQQPDLPPEIRGAWMMVDGTGTAQPPEPPLFQVSPPKLSDPSGKDILGVDLALTLTQQLLETGRGSLALQVCRALWVMTAVHERSAAHRLDRLDADMQQAVAQKEAEFASRRSVAQAAQQQAVEHIIQQERHALQQHVGAERQKLLQEMAWQSRRLLCAQQVILQKLQIPTFEEGPTVDPNRLEWQAKVCSYLHSAFYLRNRIGETTHVSMLQSQCNKLLNEQQKQQQQEKQPPPLPEDTSNAMYNNQPGGFYPPSMPPPPPPPPRYGQPPVYGGGGYHAPYPGMMPTPQQPPQYGGPPPPPPPPGSYPFHR</sequence>
<evidence type="ECO:0000313" key="2">
    <source>
        <dbReference type="EMBL" id="CAE0413332.1"/>
    </source>
</evidence>
<feature type="region of interest" description="Disordered" evidence="1">
    <location>
        <begin position="213"/>
        <end position="232"/>
    </location>
</feature>
<dbReference type="EMBL" id="HBIM01012989">
    <property type="protein sequence ID" value="CAE0413332.1"/>
    <property type="molecule type" value="Transcribed_RNA"/>
</dbReference>